<comment type="caution">
    <text evidence="1">The sequence shown here is derived from an EMBL/GenBank/DDBJ whole genome shotgun (WGS) entry which is preliminary data.</text>
</comment>
<dbReference type="PANTHER" id="PTHR28230:SF1">
    <property type="entry name" value="MITOCHONDRIAL IMPORT PROTEIN 2"/>
    <property type="match status" value="1"/>
</dbReference>
<dbReference type="GO" id="GO:0045040">
    <property type="term" value="P:protein insertion into mitochondrial outer membrane"/>
    <property type="evidence" value="ECO:0007669"/>
    <property type="project" value="InterPro"/>
</dbReference>
<dbReference type="InterPro" id="IPR037652">
    <property type="entry name" value="Mim2"/>
</dbReference>
<dbReference type="Pfam" id="PF19117">
    <property type="entry name" value="Mim2"/>
    <property type="match status" value="1"/>
</dbReference>
<dbReference type="EMBL" id="LMYN01000019">
    <property type="protein sequence ID" value="KSA02809.1"/>
    <property type="molecule type" value="Genomic_DNA"/>
</dbReference>
<name>A0A0V1Q2W7_9ASCO</name>
<gene>
    <name evidence="1" type="ORF">AC631_01406</name>
</gene>
<keyword evidence="2" id="KW-1185">Reference proteome</keyword>
<accession>A0A0V1Q2W7</accession>
<dbReference type="AlphaFoldDB" id="A0A0V1Q2W7"/>
<sequence length="84" mass="9992">MTELNIPIHHGLDETDSDYLTDSDSQYYDDSGSEYDLTAQEQWEESLKQVNNLINLIIFPLIGKVIGRRFSHIIWRKFANWWFI</sequence>
<dbReference type="GO" id="GO:0070096">
    <property type="term" value="P:mitochondrial outer membrane translocase complex assembly"/>
    <property type="evidence" value="ECO:0007669"/>
    <property type="project" value="InterPro"/>
</dbReference>
<dbReference type="PANTHER" id="PTHR28230">
    <property type="entry name" value="CHROMOSOME 1, WHOLE GENOME SHOTGUN SEQUENCE"/>
    <property type="match status" value="1"/>
</dbReference>
<protein>
    <submittedName>
        <fullName evidence="1">Uncharacterized protein</fullName>
    </submittedName>
</protein>
<dbReference type="GeneID" id="26838415"/>
<dbReference type="RefSeq" id="XP_015468911.1">
    <property type="nucleotide sequence ID" value="XM_015610236.1"/>
</dbReference>
<proteinExistence type="predicted"/>
<dbReference type="Proteomes" id="UP000054251">
    <property type="component" value="Unassembled WGS sequence"/>
</dbReference>
<evidence type="ECO:0000313" key="2">
    <source>
        <dbReference type="Proteomes" id="UP000054251"/>
    </source>
</evidence>
<organism evidence="1 2">
    <name type="scientific">Debaryomyces fabryi</name>
    <dbReference type="NCBI Taxonomy" id="58627"/>
    <lineage>
        <taxon>Eukaryota</taxon>
        <taxon>Fungi</taxon>
        <taxon>Dikarya</taxon>
        <taxon>Ascomycota</taxon>
        <taxon>Saccharomycotina</taxon>
        <taxon>Pichiomycetes</taxon>
        <taxon>Debaryomycetaceae</taxon>
        <taxon>Debaryomyces</taxon>
    </lineage>
</organism>
<evidence type="ECO:0000313" key="1">
    <source>
        <dbReference type="EMBL" id="KSA02809.1"/>
    </source>
</evidence>
<reference evidence="1 2" key="1">
    <citation type="submission" date="2015-11" db="EMBL/GenBank/DDBJ databases">
        <title>The genome of Debaryomyces fabryi.</title>
        <authorList>
            <person name="Tafer H."/>
            <person name="Lopandic K."/>
        </authorList>
    </citation>
    <scope>NUCLEOTIDE SEQUENCE [LARGE SCALE GENOMIC DNA]</scope>
    <source>
        <strain evidence="1 2">CBS 789</strain>
    </source>
</reference>
<dbReference type="GO" id="GO:0005741">
    <property type="term" value="C:mitochondrial outer membrane"/>
    <property type="evidence" value="ECO:0007669"/>
    <property type="project" value="TreeGrafter"/>
</dbReference>